<evidence type="ECO:0000313" key="3">
    <source>
        <dbReference type="EMBL" id="VWP01995.1"/>
    </source>
</evidence>
<evidence type="ECO:0000259" key="2">
    <source>
        <dbReference type="Pfam" id="PF17667"/>
    </source>
</evidence>
<proteinExistence type="predicted"/>
<dbReference type="PANTHER" id="PTHR38248:SF2">
    <property type="entry name" value="FUNK1 11"/>
    <property type="match status" value="1"/>
</dbReference>
<reference evidence="3" key="1">
    <citation type="submission" date="2019-10" db="EMBL/GenBank/DDBJ databases">
        <authorList>
            <person name="Nor Muhammad N."/>
        </authorList>
    </citation>
    <scope>NUCLEOTIDE SEQUENCE</scope>
</reference>
<dbReference type="SUPFAM" id="SSF56112">
    <property type="entry name" value="Protein kinase-like (PK-like)"/>
    <property type="match status" value="1"/>
</dbReference>
<dbReference type="PANTHER" id="PTHR38248">
    <property type="entry name" value="FUNK1 6"/>
    <property type="match status" value="1"/>
</dbReference>
<dbReference type="PROSITE" id="PS00109">
    <property type="entry name" value="PROTEIN_KINASE_TYR"/>
    <property type="match status" value="1"/>
</dbReference>
<feature type="domain" description="Fungal-type protein kinase" evidence="2">
    <location>
        <begin position="462"/>
        <end position="587"/>
    </location>
</feature>
<feature type="region of interest" description="Disordered" evidence="1">
    <location>
        <begin position="1"/>
        <end position="33"/>
    </location>
</feature>
<dbReference type="AlphaFoldDB" id="A0A5K1K6T9"/>
<dbReference type="InterPro" id="IPR040976">
    <property type="entry name" value="Pkinase_fungal"/>
</dbReference>
<feature type="region of interest" description="Disordered" evidence="1">
    <location>
        <begin position="163"/>
        <end position="183"/>
    </location>
</feature>
<dbReference type="Pfam" id="PF17667">
    <property type="entry name" value="Pkinase_fungal"/>
    <property type="match status" value="2"/>
</dbReference>
<feature type="domain" description="Fungal-type protein kinase" evidence="2">
    <location>
        <begin position="201"/>
        <end position="308"/>
    </location>
</feature>
<protein>
    <submittedName>
        <fullName evidence="3">Ste11alpha protein</fullName>
    </submittedName>
</protein>
<dbReference type="GO" id="GO:0004672">
    <property type="term" value="F:protein kinase activity"/>
    <property type="evidence" value="ECO:0007669"/>
    <property type="project" value="InterPro"/>
</dbReference>
<dbReference type="InterPro" id="IPR011009">
    <property type="entry name" value="Kinase-like_dom_sf"/>
</dbReference>
<dbReference type="Gene3D" id="1.10.510.10">
    <property type="entry name" value="Transferase(Phosphotransferase) domain 1"/>
    <property type="match status" value="1"/>
</dbReference>
<accession>A0A5K1K6T9</accession>
<dbReference type="EMBL" id="LR729843">
    <property type="protein sequence ID" value="VWP01995.1"/>
    <property type="molecule type" value="Genomic_DNA"/>
</dbReference>
<organism evidence="3">
    <name type="scientific">Ganoderma boninense</name>
    <dbReference type="NCBI Taxonomy" id="34458"/>
    <lineage>
        <taxon>Eukaryota</taxon>
        <taxon>Fungi</taxon>
        <taxon>Dikarya</taxon>
        <taxon>Basidiomycota</taxon>
        <taxon>Agaricomycotina</taxon>
        <taxon>Agaricomycetes</taxon>
        <taxon>Polyporales</taxon>
        <taxon>Polyporaceae</taxon>
        <taxon>Ganoderma</taxon>
    </lineage>
</organism>
<gene>
    <name evidence="3" type="primary">Q9HFT9</name>
</gene>
<evidence type="ECO:0000256" key="1">
    <source>
        <dbReference type="SAM" id="MobiDB-lite"/>
    </source>
</evidence>
<sequence length="798" mass="88976">MDDTNTASSMHEIDGQTFSDKIPGSPPSAADRAKFSKPNLTERNMSEHAFAIELAKTLKSVLRAAESQGLRVLHSPPHNVRGCSDQMSDSFNRVGIYLDAEIARRATTLTATDVDGAAKKLAQEEAENGDFGRHSWHWMAVLGVVKSFDNPACAFCMGRASSVNPSGSLSEADGSYSEASNDDAERVQLPFLPSARLKSMDDVDGSSDTSSYDDDRTKESAISELAEFMYNLSTCQHRTFVYGFYVQWRWARLLYFDRTGVLVSEPFDWTEASSPLHDFVWKFAHMTPEQRGYDPTAQMASYDEIAEVSTAARSESLPKALLSYIQKAFLWNDKPADHSGKDRLACGLDEAPIYRLTVTSAPPSPDDMFPDSAPCPPTTNGSSEHAFLVGRPHFAADSLVGRCTRGYVAWDISEKRFCFLKDSWRCLLPGRRRPEHLIYERLHSHGVRYIATLACGGDVESKRPTPRVHYRIVTKEIGISLTEFANFGELNNVFMLALAAHYMAWNLAGILHRDVSVGNILIDPITRDAFLIDWDLSRLRSELDNGPVEPNRTGTWQFRSALSLAFPRKPYRLSDDIESFVHTYRWMVLRFHETEVQNLRMFVENEYEEHAKSGIPGVRVGGETKLSSFSSPSSRFKVAGNPRLQGFLQELARECFTHYQMVDLDRMDTLYGLPAYRTQEPVQLSSVPAAAPANVLKAVFGDGILDVEPAHVPAPIPGLPDPKLSGTVAQPARDPCDVDGFLSKHQGLVKLLYKWSGNTAPRQVDQFVLQFNDDYPDAVSSVRSRHISSFSQSQTHDG</sequence>
<name>A0A5K1K6T9_9APHY</name>
<dbReference type="InterPro" id="IPR008266">
    <property type="entry name" value="Tyr_kinase_AS"/>
</dbReference>